<evidence type="ECO:0000256" key="7">
    <source>
        <dbReference type="SAM" id="MobiDB-lite"/>
    </source>
</evidence>
<evidence type="ECO:0000256" key="5">
    <source>
        <dbReference type="ARBA" id="ARBA00022687"/>
    </source>
</evidence>
<sequence length="200" mass="23130">MKKVNEQTDSSSSEDETSTNSLKEAIDQEFLSNDLYSVKKNKIIPQSEEVKTNKFDEKSLRSSKQEDQFTNFGFTATFQSFVAKKLDEILERNIEFESSETIGCCGNQKQKKNKNSGIKLLSTSKKFLRSAEVTKKYIKHKKPKESKQILEDEKALLKFREAAVDSERILNKSDTKAWVNRRPEPEFKYKRLKNGTLVEI</sequence>
<evidence type="ECO:0000256" key="1">
    <source>
        <dbReference type="ARBA" id="ARBA00004259"/>
    </source>
</evidence>
<evidence type="ECO:0000313" key="9">
    <source>
        <dbReference type="RefSeq" id="XP_011644980.1"/>
    </source>
</evidence>
<organism evidence="8 12">
    <name type="scientific">Pogonomyrmex barbatus</name>
    <name type="common">red harvester ant</name>
    <dbReference type="NCBI Taxonomy" id="144034"/>
    <lineage>
        <taxon>Eukaryota</taxon>
        <taxon>Metazoa</taxon>
        <taxon>Ecdysozoa</taxon>
        <taxon>Arthropoda</taxon>
        <taxon>Hexapoda</taxon>
        <taxon>Insecta</taxon>
        <taxon>Pterygota</taxon>
        <taxon>Neoptera</taxon>
        <taxon>Endopterygota</taxon>
        <taxon>Hymenoptera</taxon>
        <taxon>Apocrita</taxon>
        <taxon>Aculeata</taxon>
        <taxon>Formicoidea</taxon>
        <taxon>Formicidae</taxon>
        <taxon>Myrmicinae</taxon>
        <taxon>Pogonomyrmex</taxon>
    </lineage>
</organism>
<accession>A0A6I9XHJ3</accession>
<evidence type="ECO:0000313" key="12">
    <source>
        <dbReference type="RefSeq" id="XP_011644983.1"/>
    </source>
</evidence>
<evidence type="ECO:0000313" key="10">
    <source>
        <dbReference type="RefSeq" id="XP_011644981.1"/>
    </source>
</evidence>
<dbReference type="RefSeq" id="XP_011644982.1">
    <property type="nucleotide sequence ID" value="XM_011646680.1"/>
</dbReference>
<proteinExistence type="inferred from homology"/>
<dbReference type="RefSeq" id="XP_011644980.1">
    <property type="nucleotide sequence ID" value="XM_011646678.1"/>
</dbReference>
<keyword evidence="4" id="KW-0217">Developmental protein</keyword>
<dbReference type="RefSeq" id="XP_011644981.1">
    <property type="nucleotide sequence ID" value="XM_011646679.2"/>
</dbReference>
<comment type="similarity">
    <text evidence="2">Belongs to the CUSTOS family.</text>
</comment>
<name>A0A6I9XHJ3_9HYME</name>
<evidence type="ECO:0000256" key="4">
    <source>
        <dbReference type="ARBA" id="ARBA00022473"/>
    </source>
</evidence>
<dbReference type="PANTHER" id="PTHR14482:SF0">
    <property type="entry name" value="PROTEIN CUSTOS"/>
    <property type="match status" value="1"/>
</dbReference>
<dbReference type="RefSeq" id="XP_011644983.1">
    <property type="nucleotide sequence ID" value="XM_011646681.2"/>
</dbReference>
<gene>
    <name evidence="9 10 11 12" type="primary">LOC105432071</name>
</gene>
<dbReference type="GO" id="GO:0005635">
    <property type="term" value="C:nuclear envelope"/>
    <property type="evidence" value="ECO:0007669"/>
    <property type="project" value="UniProtKB-SubCell"/>
</dbReference>
<dbReference type="OrthoDB" id="8196889at2759"/>
<dbReference type="Proteomes" id="UP000504615">
    <property type="component" value="Unplaced"/>
</dbReference>
<evidence type="ECO:0000256" key="3">
    <source>
        <dbReference type="ARBA" id="ARBA00013465"/>
    </source>
</evidence>
<dbReference type="PANTHER" id="PTHR14482">
    <property type="entry name" value="CHROMOSOME 12 ORF 43 HOMOLOG"/>
    <property type="match status" value="1"/>
</dbReference>
<dbReference type="GeneID" id="105432071"/>
<protein>
    <recommendedName>
        <fullName evidence="3">Protein CUSTOS</fullName>
    </recommendedName>
</protein>
<comment type="subcellular location">
    <subcellularLocation>
        <location evidence="1">Nucleus envelope</location>
    </subcellularLocation>
</comment>
<evidence type="ECO:0000313" key="11">
    <source>
        <dbReference type="RefSeq" id="XP_011644982.1"/>
    </source>
</evidence>
<evidence type="ECO:0000313" key="8">
    <source>
        <dbReference type="Proteomes" id="UP000504615"/>
    </source>
</evidence>
<evidence type="ECO:0000256" key="2">
    <source>
        <dbReference type="ARBA" id="ARBA00008632"/>
    </source>
</evidence>
<dbReference type="GO" id="GO:0016055">
    <property type="term" value="P:Wnt signaling pathway"/>
    <property type="evidence" value="ECO:0007669"/>
    <property type="project" value="UniProtKB-KW"/>
</dbReference>
<keyword evidence="8" id="KW-1185">Reference proteome</keyword>
<evidence type="ECO:0000256" key="6">
    <source>
        <dbReference type="ARBA" id="ARBA00023242"/>
    </source>
</evidence>
<dbReference type="AlphaFoldDB" id="A0A6I9XHJ3"/>
<dbReference type="KEGG" id="pbar:105432071"/>
<reference evidence="9 10" key="1">
    <citation type="submission" date="2025-04" db="UniProtKB">
        <authorList>
            <consortium name="RefSeq"/>
        </authorList>
    </citation>
    <scope>IDENTIFICATION</scope>
</reference>
<keyword evidence="5" id="KW-0879">Wnt signaling pathway</keyword>
<dbReference type="InterPro" id="IPR026694">
    <property type="entry name" value="CUSTOS"/>
</dbReference>
<feature type="region of interest" description="Disordered" evidence="7">
    <location>
        <begin position="1"/>
        <end position="25"/>
    </location>
</feature>
<keyword evidence="6" id="KW-0539">Nucleus</keyword>